<evidence type="ECO:0000313" key="3">
    <source>
        <dbReference type="EMBL" id="MED6183322.1"/>
    </source>
</evidence>
<protein>
    <submittedName>
        <fullName evidence="3">Uncharacterized protein</fullName>
    </submittedName>
</protein>
<keyword evidence="2" id="KW-1133">Transmembrane helix</keyword>
<dbReference type="PROSITE" id="PS50276">
    <property type="entry name" value="PANCREATIC_HORMONE_2"/>
    <property type="match status" value="1"/>
</dbReference>
<name>A0ABU6WBU8_9FABA</name>
<feature type="compositionally biased region" description="Polar residues" evidence="1">
    <location>
        <begin position="115"/>
        <end position="126"/>
    </location>
</feature>
<keyword evidence="2" id="KW-0812">Transmembrane</keyword>
<accession>A0ABU6WBU8</accession>
<keyword evidence="2" id="KW-0472">Membrane</keyword>
<feature type="compositionally biased region" description="Acidic residues" evidence="1">
    <location>
        <begin position="8"/>
        <end position="21"/>
    </location>
</feature>
<proteinExistence type="predicted"/>
<dbReference type="Proteomes" id="UP001341840">
    <property type="component" value="Unassembled WGS sequence"/>
</dbReference>
<sequence length="135" mass="15070">MDPFEKEESSEEDPEMEEDDSDKVGNPKHRVPATPSLPMDIDAEEDLQRYIEELGRALNLLLFVVVKLLIVLLGPLFLVGTIPTSPWYYLNDSVHLPIFCINEPVEVADRHSASHDGSSYNLSGVWQSQSSSPSS</sequence>
<feature type="region of interest" description="Disordered" evidence="1">
    <location>
        <begin position="112"/>
        <end position="135"/>
    </location>
</feature>
<feature type="transmembrane region" description="Helical" evidence="2">
    <location>
        <begin position="57"/>
        <end position="82"/>
    </location>
</feature>
<organism evidence="3 4">
    <name type="scientific">Stylosanthes scabra</name>
    <dbReference type="NCBI Taxonomy" id="79078"/>
    <lineage>
        <taxon>Eukaryota</taxon>
        <taxon>Viridiplantae</taxon>
        <taxon>Streptophyta</taxon>
        <taxon>Embryophyta</taxon>
        <taxon>Tracheophyta</taxon>
        <taxon>Spermatophyta</taxon>
        <taxon>Magnoliopsida</taxon>
        <taxon>eudicotyledons</taxon>
        <taxon>Gunneridae</taxon>
        <taxon>Pentapetalae</taxon>
        <taxon>rosids</taxon>
        <taxon>fabids</taxon>
        <taxon>Fabales</taxon>
        <taxon>Fabaceae</taxon>
        <taxon>Papilionoideae</taxon>
        <taxon>50 kb inversion clade</taxon>
        <taxon>dalbergioids sensu lato</taxon>
        <taxon>Dalbergieae</taxon>
        <taxon>Pterocarpus clade</taxon>
        <taxon>Stylosanthes</taxon>
    </lineage>
</organism>
<comment type="caution">
    <text evidence="3">The sequence shown here is derived from an EMBL/GenBank/DDBJ whole genome shotgun (WGS) entry which is preliminary data.</text>
</comment>
<keyword evidence="4" id="KW-1185">Reference proteome</keyword>
<evidence type="ECO:0000313" key="4">
    <source>
        <dbReference type="Proteomes" id="UP001341840"/>
    </source>
</evidence>
<evidence type="ECO:0000256" key="2">
    <source>
        <dbReference type="SAM" id="Phobius"/>
    </source>
</evidence>
<dbReference type="EMBL" id="JASCZI010181425">
    <property type="protein sequence ID" value="MED6183322.1"/>
    <property type="molecule type" value="Genomic_DNA"/>
</dbReference>
<reference evidence="3 4" key="1">
    <citation type="journal article" date="2023" name="Plants (Basel)">
        <title>Bridging the Gap: Combining Genomics and Transcriptomics Approaches to Understand Stylosanthes scabra, an Orphan Legume from the Brazilian Caatinga.</title>
        <authorList>
            <person name="Ferreira-Neto J.R.C."/>
            <person name="da Silva M.D."/>
            <person name="Binneck E."/>
            <person name="de Melo N.F."/>
            <person name="da Silva R.H."/>
            <person name="de Melo A.L.T.M."/>
            <person name="Pandolfi V."/>
            <person name="Bustamante F.O."/>
            <person name="Brasileiro-Vidal A.C."/>
            <person name="Benko-Iseppon A.M."/>
        </authorList>
    </citation>
    <scope>NUCLEOTIDE SEQUENCE [LARGE SCALE GENOMIC DNA]</scope>
    <source>
        <tissue evidence="3">Leaves</tissue>
    </source>
</reference>
<evidence type="ECO:0000256" key="1">
    <source>
        <dbReference type="SAM" id="MobiDB-lite"/>
    </source>
</evidence>
<gene>
    <name evidence="3" type="ORF">PIB30_036871</name>
</gene>
<feature type="region of interest" description="Disordered" evidence="1">
    <location>
        <begin position="1"/>
        <end position="42"/>
    </location>
</feature>